<feature type="binding site" evidence="6">
    <location>
        <begin position="198"/>
        <end position="203"/>
    </location>
    <ligand>
        <name>NAD(+)</name>
        <dbReference type="ChEBI" id="CHEBI:57540"/>
    </ligand>
</feature>
<evidence type="ECO:0000256" key="4">
    <source>
        <dbReference type="ARBA" id="ARBA00023027"/>
    </source>
</evidence>
<proteinExistence type="inferred from homology"/>
<dbReference type="GO" id="GO:0005524">
    <property type="term" value="F:ATP binding"/>
    <property type="evidence" value="ECO:0007669"/>
    <property type="project" value="UniProtKB-KW"/>
</dbReference>
<dbReference type="EMBL" id="PGXC01000002">
    <property type="protein sequence ID" value="PKK91682.1"/>
    <property type="molecule type" value="Genomic_DNA"/>
</dbReference>
<evidence type="ECO:0000256" key="2">
    <source>
        <dbReference type="ARBA" id="ARBA00022777"/>
    </source>
</evidence>
<accession>A0A2N1PTT5</accession>
<dbReference type="Gene3D" id="2.60.200.30">
    <property type="entry name" value="Probable inorganic polyphosphate/atp-NAD kinase, domain 2"/>
    <property type="match status" value="1"/>
</dbReference>
<dbReference type="GO" id="GO:0019674">
    <property type="term" value="P:NAD+ metabolic process"/>
    <property type="evidence" value="ECO:0007669"/>
    <property type="project" value="InterPro"/>
</dbReference>
<evidence type="ECO:0000256" key="1">
    <source>
        <dbReference type="ARBA" id="ARBA00022679"/>
    </source>
</evidence>
<dbReference type="AlphaFoldDB" id="A0A2N1PTT5"/>
<keyword evidence="4 6" id="KW-0520">NAD</keyword>
<feature type="binding site" evidence="6">
    <location>
        <position position="257"/>
    </location>
    <ligand>
        <name>NAD(+)</name>
        <dbReference type="ChEBI" id="CHEBI:57540"/>
    </ligand>
</feature>
<keyword evidence="6" id="KW-0067">ATP-binding</keyword>
<feature type="active site" description="Proton acceptor" evidence="6">
    <location>
        <position position="81"/>
    </location>
</feature>
<dbReference type="HAMAP" id="MF_00361">
    <property type="entry name" value="NAD_kinase"/>
    <property type="match status" value="1"/>
</dbReference>
<dbReference type="Proteomes" id="UP000233256">
    <property type="component" value="Unassembled WGS sequence"/>
</dbReference>
<comment type="caution">
    <text evidence="7">The sequence shown here is derived from an EMBL/GenBank/DDBJ whole genome shotgun (WGS) entry which is preliminary data.</text>
</comment>
<dbReference type="Pfam" id="PF20143">
    <property type="entry name" value="NAD_kinase_C"/>
    <property type="match status" value="1"/>
</dbReference>
<dbReference type="InterPro" id="IPR017438">
    <property type="entry name" value="ATP-NAD_kinase_N"/>
</dbReference>
<keyword evidence="6" id="KW-0963">Cytoplasm</keyword>
<dbReference type="GO" id="GO:0003951">
    <property type="term" value="F:NAD+ kinase activity"/>
    <property type="evidence" value="ECO:0007669"/>
    <property type="project" value="UniProtKB-UniRule"/>
</dbReference>
<comment type="function">
    <text evidence="6">Involved in the regulation of the intracellular balance of NAD and NADP, and is a key enzyme in the biosynthesis of NADP. Catalyzes specifically the phosphorylation on 2'-hydroxyl of the adenosine moiety of NAD to yield NADP.</text>
</comment>
<dbReference type="InterPro" id="IPR017437">
    <property type="entry name" value="ATP-NAD_kinase_PpnK-typ_C"/>
</dbReference>
<evidence type="ECO:0000256" key="5">
    <source>
        <dbReference type="ARBA" id="ARBA00047925"/>
    </source>
</evidence>
<comment type="cofactor">
    <cofactor evidence="6">
        <name>a divalent metal cation</name>
        <dbReference type="ChEBI" id="CHEBI:60240"/>
    </cofactor>
</comment>
<keyword evidence="1 6" id="KW-0808">Transferase</keyword>
<keyword evidence="3 6" id="KW-0521">NADP</keyword>
<dbReference type="GO" id="GO:0005737">
    <property type="term" value="C:cytoplasm"/>
    <property type="evidence" value="ECO:0007669"/>
    <property type="project" value="UniProtKB-SubCell"/>
</dbReference>
<evidence type="ECO:0000256" key="6">
    <source>
        <dbReference type="HAMAP-Rule" id="MF_00361"/>
    </source>
</evidence>
<reference evidence="7 8" key="1">
    <citation type="journal article" date="2017" name="ISME J.">
        <title>Potential for microbial H2 and metal transformations associated with novel bacteria and archaea in deep terrestrial subsurface sediments.</title>
        <authorList>
            <person name="Hernsdorf A.W."/>
            <person name="Amano Y."/>
            <person name="Miyakawa K."/>
            <person name="Ise K."/>
            <person name="Suzuki Y."/>
            <person name="Anantharaman K."/>
            <person name="Probst A."/>
            <person name="Burstein D."/>
            <person name="Thomas B.C."/>
            <person name="Banfield J.F."/>
        </authorList>
    </citation>
    <scope>NUCLEOTIDE SEQUENCE [LARGE SCALE GENOMIC DNA]</scope>
    <source>
        <strain evidence="7">HGW-Wallbacteria-1</strain>
    </source>
</reference>
<name>A0A2N1PTT5_9BACT</name>
<dbReference type="InterPro" id="IPR016064">
    <property type="entry name" value="NAD/diacylglycerol_kinase_sf"/>
</dbReference>
<feature type="binding site" evidence="6">
    <location>
        <begin position="81"/>
        <end position="82"/>
    </location>
    <ligand>
        <name>NAD(+)</name>
        <dbReference type="ChEBI" id="CHEBI:57540"/>
    </ligand>
</feature>
<comment type="subcellular location">
    <subcellularLocation>
        <location evidence="6">Cytoplasm</location>
    </subcellularLocation>
</comment>
<dbReference type="InterPro" id="IPR002504">
    <property type="entry name" value="NADK"/>
</dbReference>
<feature type="binding site" evidence="6">
    <location>
        <begin position="157"/>
        <end position="158"/>
    </location>
    <ligand>
        <name>NAD(+)</name>
        <dbReference type="ChEBI" id="CHEBI:57540"/>
    </ligand>
</feature>
<dbReference type="Gene3D" id="3.40.50.10330">
    <property type="entry name" value="Probable inorganic polyphosphate/atp-NAD kinase, domain 1"/>
    <property type="match status" value="1"/>
</dbReference>
<dbReference type="SUPFAM" id="SSF111331">
    <property type="entry name" value="NAD kinase/diacylglycerol kinase-like"/>
    <property type="match status" value="1"/>
</dbReference>
<evidence type="ECO:0000313" key="7">
    <source>
        <dbReference type="EMBL" id="PKK91682.1"/>
    </source>
</evidence>
<evidence type="ECO:0000256" key="3">
    <source>
        <dbReference type="ARBA" id="ARBA00022857"/>
    </source>
</evidence>
<dbReference type="GO" id="GO:0051287">
    <property type="term" value="F:NAD binding"/>
    <property type="evidence" value="ECO:0007669"/>
    <property type="project" value="UniProtKB-ARBA"/>
</dbReference>
<dbReference type="PANTHER" id="PTHR20275">
    <property type="entry name" value="NAD KINASE"/>
    <property type="match status" value="1"/>
</dbReference>
<feature type="binding site" evidence="6">
    <location>
        <position position="168"/>
    </location>
    <ligand>
        <name>NAD(+)</name>
        <dbReference type="ChEBI" id="CHEBI:57540"/>
    </ligand>
</feature>
<dbReference type="EC" id="2.7.1.23" evidence="6"/>
<keyword evidence="6" id="KW-0547">Nucleotide-binding</keyword>
<comment type="similarity">
    <text evidence="6">Belongs to the NAD kinase family.</text>
</comment>
<feature type="binding site" evidence="6">
    <location>
        <position position="187"/>
    </location>
    <ligand>
        <name>NAD(+)</name>
        <dbReference type="ChEBI" id="CHEBI:57540"/>
    </ligand>
</feature>
<dbReference type="GO" id="GO:0046872">
    <property type="term" value="F:metal ion binding"/>
    <property type="evidence" value="ECO:0007669"/>
    <property type="project" value="UniProtKB-UniRule"/>
</dbReference>
<dbReference type="PANTHER" id="PTHR20275:SF0">
    <property type="entry name" value="NAD KINASE"/>
    <property type="match status" value="1"/>
</dbReference>
<comment type="catalytic activity">
    <reaction evidence="5 6">
        <text>NAD(+) + ATP = ADP + NADP(+) + H(+)</text>
        <dbReference type="Rhea" id="RHEA:18629"/>
        <dbReference type="ChEBI" id="CHEBI:15378"/>
        <dbReference type="ChEBI" id="CHEBI:30616"/>
        <dbReference type="ChEBI" id="CHEBI:57540"/>
        <dbReference type="ChEBI" id="CHEBI:58349"/>
        <dbReference type="ChEBI" id="CHEBI:456216"/>
        <dbReference type="EC" id="2.7.1.23"/>
    </reaction>
</comment>
<comment type="caution">
    <text evidence="6">Lacks conserved residue(s) required for the propagation of feature annotation.</text>
</comment>
<feature type="binding site" evidence="6">
    <location>
        <position position="185"/>
    </location>
    <ligand>
        <name>NAD(+)</name>
        <dbReference type="ChEBI" id="CHEBI:57540"/>
    </ligand>
</feature>
<keyword evidence="2 6" id="KW-0418">Kinase</keyword>
<dbReference type="GO" id="GO:0006741">
    <property type="term" value="P:NADP+ biosynthetic process"/>
    <property type="evidence" value="ECO:0007669"/>
    <property type="project" value="UniProtKB-UniRule"/>
</dbReference>
<gene>
    <name evidence="6" type="primary">nadK</name>
    <name evidence="7" type="ORF">CVV64_03180</name>
</gene>
<dbReference type="Pfam" id="PF01513">
    <property type="entry name" value="NAD_kinase"/>
    <property type="match status" value="1"/>
</dbReference>
<sequence length="305" mass="32846">MVRNSESITLEKGSSIGLLFNAQKIEACLEASRVSSFLSQRGYRLVVPSGQPGISGDAPVVEVDDLSFGSDLALVVVFGGDGTILSTARRLCGHGTPILGVNTGTVGFLAEIIPSEFCDVILRLESGQAIIDRRMMMEVAVLCPGKPDQRDEFVALNDAVINRESFARILDLDLCVDGMEVDSYHGDGVIVSTPTGSTGYSLSAGGPIVHPGIDVMTVTPICVHRLHARSMVVSSDQIIEVSFPRSALEARLTIDGQVYRTLEGCERITMTRSSMVTRLITFPEKNFYRVLHAKLSGEAGRTARI</sequence>
<organism evidence="7 8">
    <name type="scientific">Candidatus Wallbacteria bacterium HGW-Wallbacteria-1</name>
    <dbReference type="NCBI Taxonomy" id="2013854"/>
    <lineage>
        <taxon>Bacteria</taxon>
        <taxon>Candidatus Walliibacteriota</taxon>
    </lineage>
</organism>
<evidence type="ECO:0000313" key="8">
    <source>
        <dbReference type="Proteomes" id="UP000233256"/>
    </source>
</evidence>
<protein>
    <recommendedName>
        <fullName evidence="6">NAD kinase</fullName>
        <ecNumber evidence="6">2.7.1.23</ecNumber>
    </recommendedName>
    <alternativeName>
        <fullName evidence="6">ATP-dependent NAD kinase</fullName>
    </alternativeName>
</protein>